<gene>
    <name evidence="1" type="ORF">LMG29542_08082</name>
</gene>
<name>A0A6J5F869_9BURK</name>
<proteinExistence type="predicted"/>
<protein>
    <submittedName>
        <fullName evidence="1">Uncharacterized protein</fullName>
    </submittedName>
</protein>
<dbReference type="RefSeq" id="WP_175233211.1">
    <property type="nucleotide sequence ID" value="NZ_CADIKH010000154.1"/>
</dbReference>
<evidence type="ECO:0000313" key="2">
    <source>
        <dbReference type="Proteomes" id="UP000494363"/>
    </source>
</evidence>
<accession>A0A6J5F869</accession>
<organism evidence="1 2">
    <name type="scientific">Paraburkholderia humisilvae</name>
    <dbReference type="NCBI Taxonomy" id="627669"/>
    <lineage>
        <taxon>Bacteria</taxon>
        <taxon>Pseudomonadati</taxon>
        <taxon>Pseudomonadota</taxon>
        <taxon>Betaproteobacteria</taxon>
        <taxon>Burkholderiales</taxon>
        <taxon>Burkholderiaceae</taxon>
        <taxon>Paraburkholderia</taxon>
    </lineage>
</organism>
<dbReference type="AlphaFoldDB" id="A0A6J5F869"/>
<sequence length="158" mass="16935">MVVRKFGNGHRGHLILAMGSVFSSRMPSVMKKHVPTLVIALTILTVNGSYGGLAGLSCRGTHTSVWMAICPNPAPYSRHPSMQSYPGPSMLPAAQGLTFGKLWNTALQDGQANSEGQVTGTCDLQSICLTGAYQSQIEALIEFPIKHDNRFDAGALYL</sequence>
<dbReference type="EMBL" id="CADIKH010000154">
    <property type="protein sequence ID" value="CAB3774704.1"/>
    <property type="molecule type" value="Genomic_DNA"/>
</dbReference>
<dbReference type="Proteomes" id="UP000494363">
    <property type="component" value="Unassembled WGS sequence"/>
</dbReference>
<keyword evidence="2" id="KW-1185">Reference proteome</keyword>
<evidence type="ECO:0000313" key="1">
    <source>
        <dbReference type="EMBL" id="CAB3774704.1"/>
    </source>
</evidence>
<reference evidence="1 2" key="1">
    <citation type="submission" date="2020-04" db="EMBL/GenBank/DDBJ databases">
        <authorList>
            <person name="De Canck E."/>
        </authorList>
    </citation>
    <scope>NUCLEOTIDE SEQUENCE [LARGE SCALE GENOMIC DNA]</scope>
    <source>
        <strain evidence="1 2">LMG 29542</strain>
    </source>
</reference>